<name>A0A2P2QZ51_RHIMU</name>
<protein>
    <submittedName>
        <fullName evidence="2">Uncharacterized protein</fullName>
    </submittedName>
</protein>
<organism evidence="2">
    <name type="scientific">Rhizophora mucronata</name>
    <name type="common">Asiatic mangrove</name>
    <dbReference type="NCBI Taxonomy" id="61149"/>
    <lineage>
        <taxon>Eukaryota</taxon>
        <taxon>Viridiplantae</taxon>
        <taxon>Streptophyta</taxon>
        <taxon>Embryophyta</taxon>
        <taxon>Tracheophyta</taxon>
        <taxon>Spermatophyta</taxon>
        <taxon>Magnoliopsida</taxon>
        <taxon>eudicotyledons</taxon>
        <taxon>Gunneridae</taxon>
        <taxon>Pentapetalae</taxon>
        <taxon>rosids</taxon>
        <taxon>fabids</taxon>
        <taxon>Malpighiales</taxon>
        <taxon>Rhizophoraceae</taxon>
        <taxon>Rhizophora</taxon>
    </lineage>
</organism>
<evidence type="ECO:0000256" key="1">
    <source>
        <dbReference type="SAM" id="Phobius"/>
    </source>
</evidence>
<keyword evidence="1" id="KW-1133">Transmembrane helix</keyword>
<feature type="transmembrane region" description="Helical" evidence="1">
    <location>
        <begin position="23"/>
        <end position="42"/>
    </location>
</feature>
<proteinExistence type="predicted"/>
<sequence>MKALLYGFMRDWSLYEFCFQTNLFVEICTFFVLLFLATIALCF</sequence>
<reference evidence="2" key="1">
    <citation type="submission" date="2018-02" db="EMBL/GenBank/DDBJ databases">
        <title>Rhizophora mucronata_Transcriptome.</title>
        <authorList>
            <person name="Meera S.P."/>
            <person name="Sreeshan A."/>
            <person name="Augustine A."/>
        </authorList>
    </citation>
    <scope>NUCLEOTIDE SEQUENCE</scope>
    <source>
        <tissue evidence="2">Leaf</tissue>
    </source>
</reference>
<accession>A0A2P2QZ51</accession>
<keyword evidence="1" id="KW-0812">Transmembrane</keyword>
<dbReference type="AlphaFoldDB" id="A0A2P2QZ51"/>
<evidence type="ECO:0000313" key="2">
    <source>
        <dbReference type="EMBL" id="MBX72227.1"/>
    </source>
</evidence>
<dbReference type="EMBL" id="GGEC01091743">
    <property type="protein sequence ID" value="MBX72227.1"/>
    <property type="molecule type" value="Transcribed_RNA"/>
</dbReference>
<keyword evidence="1" id="KW-0472">Membrane</keyword>